<evidence type="ECO:0000313" key="3">
    <source>
        <dbReference type="Proteomes" id="UP000034569"/>
    </source>
</evidence>
<dbReference type="GO" id="GO:0004134">
    <property type="term" value="F:4-alpha-glucanotransferase activity"/>
    <property type="evidence" value="ECO:0007669"/>
    <property type="project" value="InterPro"/>
</dbReference>
<evidence type="ECO:0000313" key="2">
    <source>
        <dbReference type="EMBL" id="KKU22241.1"/>
    </source>
</evidence>
<dbReference type="AlphaFoldDB" id="A0A0G1NPA5"/>
<feature type="domain" description="Glycogen debranching enzyme C-terminal" evidence="1">
    <location>
        <begin position="279"/>
        <end position="593"/>
    </location>
</feature>
<reference evidence="2 3" key="1">
    <citation type="journal article" date="2015" name="Nature">
        <title>rRNA introns, odd ribosomes, and small enigmatic genomes across a large radiation of phyla.</title>
        <authorList>
            <person name="Brown C.T."/>
            <person name="Hug L.A."/>
            <person name="Thomas B.C."/>
            <person name="Sharon I."/>
            <person name="Castelle C.J."/>
            <person name="Singh A."/>
            <person name="Wilkins M.J."/>
            <person name="Williams K.H."/>
            <person name="Banfield J.F."/>
        </authorList>
    </citation>
    <scope>NUCLEOTIDE SEQUENCE [LARGE SCALE GENOMIC DNA]</scope>
</reference>
<dbReference type="Gene3D" id="1.50.10.10">
    <property type="match status" value="1"/>
</dbReference>
<dbReference type="Proteomes" id="UP000034569">
    <property type="component" value="Unassembled WGS sequence"/>
</dbReference>
<dbReference type="PANTHER" id="PTHR10569:SF2">
    <property type="entry name" value="GLYCOGEN DEBRANCHING ENZYME"/>
    <property type="match status" value="1"/>
</dbReference>
<dbReference type="GO" id="GO:0004135">
    <property type="term" value="F:amylo-alpha-1,6-glucosidase activity"/>
    <property type="evidence" value="ECO:0007669"/>
    <property type="project" value="InterPro"/>
</dbReference>
<dbReference type="InterPro" id="IPR010401">
    <property type="entry name" value="AGL/Gdb1"/>
</dbReference>
<dbReference type="InterPro" id="IPR012341">
    <property type="entry name" value="6hp_glycosidase-like_sf"/>
</dbReference>
<dbReference type="EMBL" id="LCLU01000014">
    <property type="protein sequence ID" value="KKU22241.1"/>
    <property type="molecule type" value="Genomic_DNA"/>
</dbReference>
<dbReference type="InterPro" id="IPR032790">
    <property type="entry name" value="GDE_C"/>
</dbReference>
<gene>
    <name evidence="2" type="ORF">UX33_C0014G0009</name>
</gene>
<dbReference type="SUPFAM" id="SSF48208">
    <property type="entry name" value="Six-hairpin glycosidases"/>
    <property type="match status" value="1"/>
</dbReference>
<accession>A0A0G1NPA5</accession>
<proteinExistence type="predicted"/>
<dbReference type="GO" id="GO:0005980">
    <property type="term" value="P:glycogen catabolic process"/>
    <property type="evidence" value="ECO:0007669"/>
    <property type="project" value="InterPro"/>
</dbReference>
<protein>
    <recommendedName>
        <fullName evidence="1">Glycogen debranching enzyme C-terminal domain-containing protein</fullName>
    </recommendedName>
</protein>
<name>A0A0G1NPA5_9BACT</name>
<sequence length="601" mass="68545">MKIIHSFENFKIEKEADNKLGFLLTNPLGDFLWFGTVGPASRFQGWFVSSEAKPYRIIENIALVDATGAEISAFSEIENNLFGVSRKSVAGRETFFLPRNCHSLVYKTDSKNKVRLTLDVKEIYESKELGRNYEIGLEKGVLIVKFNQDNEPAVYVAIKSDGACPNDQTIRSVGRGFEEKKEWILRKYDYDKERNSPPFEKWVYRAIDLNASKMVFAAAFGKEAAVNEAKEVFENSAQYKAETRRAGLKPPKSEQEAAYFLAQNSLTGLVAIRDGLGGVRAGLPWFFQFWGRDEAISLKALAGLNENLAKEILLSRLEEIRQDGRLPSFRGSLMIGADAAGWLFKRAADFIDLKIVNKEEIKKVAFYLEKTIDGLLKFYTQDDFDINGPRETWMDSNYDNDFREGARIEIQALRLNMYKLARRLTGKEKYQVLEATLAQRVREKFLKLPLLADGLEDWTVRPNIFIAYYVYPELLKAKEWEECFDGALEKLWLDWGGLATIDKNHPLFCSAHTGEFPKSYHRGDSWFWLNNLAAIALYRVNSKKYRSYIEKILGASENIILRRGALGHLAELSSAQEPRAQGCPTMAWSGAMYIEAVEEIK</sequence>
<organism evidence="2 3">
    <name type="scientific">Candidatus Azambacteria bacterium GW2011_GWC1_46_13</name>
    <dbReference type="NCBI Taxonomy" id="1618619"/>
    <lineage>
        <taxon>Bacteria</taxon>
        <taxon>Candidatus Azamiibacteriota</taxon>
    </lineage>
</organism>
<evidence type="ECO:0000259" key="1">
    <source>
        <dbReference type="Pfam" id="PF06202"/>
    </source>
</evidence>
<dbReference type="InterPro" id="IPR008928">
    <property type="entry name" value="6-hairpin_glycosidase_sf"/>
</dbReference>
<dbReference type="PANTHER" id="PTHR10569">
    <property type="entry name" value="GLYCOGEN DEBRANCHING ENZYME"/>
    <property type="match status" value="1"/>
</dbReference>
<dbReference type="Pfam" id="PF06202">
    <property type="entry name" value="GDE_C"/>
    <property type="match status" value="1"/>
</dbReference>
<comment type="caution">
    <text evidence="2">The sequence shown here is derived from an EMBL/GenBank/DDBJ whole genome shotgun (WGS) entry which is preliminary data.</text>
</comment>